<name>A0ABN8M6C9_9CNID</name>
<dbReference type="InterPro" id="IPR038973">
    <property type="entry name" value="MutL/Mlh/Pms-like"/>
</dbReference>
<evidence type="ECO:0008006" key="8">
    <source>
        <dbReference type="Google" id="ProtNLM"/>
    </source>
</evidence>
<dbReference type="InterPro" id="IPR042120">
    <property type="entry name" value="MutL_C_dimsub"/>
</dbReference>
<dbReference type="SUPFAM" id="SSF118116">
    <property type="entry name" value="DNA mismatch repair protein MutL"/>
    <property type="match status" value="1"/>
</dbReference>
<dbReference type="Proteomes" id="UP001159427">
    <property type="component" value="Unassembled WGS sequence"/>
</dbReference>
<dbReference type="InterPro" id="IPR014762">
    <property type="entry name" value="DNA_mismatch_repair_CS"/>
</dbReference>
<feature type="compositionally biased region" description="Basic and acidic residues" evidence="3">
    <location>
        <begin position="728"/>
        <end position="737"/>
    </location>
</feature>
<dbReference type="InterPro" id="IPR014790">
    <property type="entry name" value="MutL_C"/>
</dbReference>
<feature type="region of interest" description="Disordered" evidence="3">
    <location>
        <begin position="629"/>
        <end position="655"/>
    </location>
</feature>
<feature type="region of interest" description="Disordered" evidence="3">
    <location>
        <begin position="283"/>
        <end position="305"/>
    </location>
</feature>
<dbReference type="Gene3D" id="3.30.565.10">
    <property type="entry name" value="Histidine kinase-like ATPase, C-terminal domain"/>
    <property type="match status" value="1"/>
</dbReference>
<proteinExistence type="inferred from homology"/>
<dbReference type="EMBL" id="CALNXI010000295">
    <property type="protein sequence ID" value="CAH3024228.1"/>
    <property type="molecule type" value="Genomic_DNA"/>
</dbReference>
<evidence type="ECO:0000256" key="1">
    <source>
        <dbReference type="ARBA" id="ARBA00006082"/>
    </source>
</evidence>
<sequence>MIRPLQEEVRSLLRSGVAITNLTQCVEELVLNSIDAGASNITLRVDIPNLKIQVSDNGCGITFGDLKLAGERYSSSKCHVLKDLDQLTFYGFRGEALASLREICDVLEIVTRHRSSYQTYCKLFRNAQVLDLAESRFPRTQSGTTVTLHNIFANLPVRRKSITEVLDFERVRHRIASIALVHPKTAFLLINDSSGTKCLQTHVCKSSVSTFSQLFGNYRSKGLQQVCFEHKDFKVSGFISTDTHHSKSLQFVFVNNRLVLKTKIHKVINSILGKSELLRKLTASEVSSSEPEGPQTKVTSPQNAKSSDNHGIFFLNVECLVTEYDICFEPAKTLIEFQDWESVLFCVEKCIKDFLTKHNFSLDPEQADSRENNDSQEEESCTRSLEAFEYRREIETSNVRRSLHSSTVFRPRKTEMGQNVGKEAQTNLQNGPIVSHESDQNHQDKNLSDTVGLHSSLCASMCPSCPQDDFSHILEGSASSVDMTTTVAKCFSSNAAEFKNKACNKNQRDQVNKSEFDNTGKANHIRTTVSSNVVHSSNHPCSSQSIGSYCFQNFQKTFNCHSGIDSSQHLERNMLNATESHSNNSVYNSREFSQNRKASALYLSLDTEENLQTTNIGTDIVCSFQSSHAKPRTTATPSTTSTRQRTKTIPTFTSPRPITLSEVYTRKTSQESSEASAINLGLLSKNRKLISLQGSCKRRSKNNRDLAGQSTNASIRKCNEQSLKHCDLPKTVNKGEDSNILASNSDGMSGTAMDQDLTTKIGVNNNDPVSLVSASVQKTSGPAFSVLSDQTAAGDSMNQVCDLSLDGKCKQPRKENSSDSVILSDHNVRKRDCVTDRCTELLCSSNEKKAEEKEVSVEQSKQCSASSNAKTSIATRNQSKNQGKESYLNNEWYCTFDASLGRNLFINTRTGHSSFVPPTDFYFVQDDCSEMSGTEGLEVANDYRQHIPHPVASHLSFSCTPWLPREHRRQQMPTCVDEDKDRLYFTDMSHVAAMYQEHHDIQEKDDKLCKWTDADALEAYEQNLLKIGSDNTVADMLECWQNPVFPAPARGILKANKPGNCARNQISVHNVVHPYRFTRDMLAGMRVLQQLDDKFIVGVLSQEAEDDRLLVLVDQHAAHERVRLEHLQSELFEGGNNSQTSGAKPCIKSSPVSPPMEVTLFGEEIRLLRTFQCEVERIGIHFVISESSEDSEETLVFVHRVPSVLVEREVSEVKRGRPSVAVSKVKGLIREHLKHLSVTCGVPAPIPNVISEVISSQACHGAVKFGEPLGVSECQELIDRLSKCQLPFQCAHGRPSVIPLADLRFLGQKMTSQQEGSRPKIARLRFKVAQGH</sequence>
<evidence type="ECO:0000259" key="4">
    <source>
        <dbReference type="SMART" id="SM00853"/>
    </source>
</evidence>
<evidence type="ECO:0000313" key="7">
    <source>
        <dbReference type="Proteomes" id="UP001159427"/>
    </source>
</evidence>
<comment type="similarity">
    <text evidence="1">Belongs to the DNA mismatch repair MutL/HexB family.</text>
</comment>
<dbReference type="Pfam" id="PF08676">
    <property type="entry name" value="MutL_C"/>
    <property type="match status" value="1"/>
</dbReference>
<dbReference type="Gene3D" id="3.30.1370.100">
    <property type="entry name" value="MutL, C-terminal domain, regulatory subdomain"/>
    <property type="match status" value="1"/>
</dbReference>
<dbReference type="SUPFAM" id="SSF54211">
    <property type="entry name" value="Ribosomal protein S5 domain 2-like"/>
    <property type="match status" value="1"/>
</dbReference>
<feature type="domain" description="DNA mismatch repair protein S5" evidence="5">
    <location>
        <begin position="211"/>
        <end position="356"/>
    </location>
</feature>
<dbReference type="SUPFAM" id="SSF55874">
    <property type="entry name" value="ATPase domain of HSP90 chaperone/DNA topoisomerase II/histidine kinase"/>
    <property type="match status" value="1"/>
</dbReference>
<dbReference type="SMART" id="SM01340">
    <property type="entry name" value="DNA_mis_repair"/>
    <property type="match status" value="1"/>
</dbReference>
<keyword evidence="7" id="KW-1185">Reference proteome</keyword>
<feature type="domain" description="MutL C-terminal dimerisation" evidence="4">
    <location>
        <begin position="1087"/>
        <end position="1269"/>
    </location>
</feature>
<dbReference type="InterPro" id="IPR020568">
    <property type="entry name" value="Ribosomal_Su5_D2-typ_SF"/>
</dbReference>
<accession>A0ABN8M6C9</accession>
<evidence type="ECO:0000256" key="2">
    <source>
        <dbReference type="ARBA" id="ARBA00022763"/>
    </source>
</evidence>
<dbReference type="InterPro" id="IPR042121">
    <property type="entry name" value="MutL_C_regsub"/>
</dbReference>
<dbReference type="CDD" id="cd03486">
    <property type="entry name" value="MutL_Trans_MLH3"/>
    <property type="match status" value="1"/>
</dbReference>
<organism evidence="6 7">
    <name type="scientific">Porites evermanni</name>
    <dbReference type="NCBI Taxonomy" id="104178"/>
    <lineage>
        <taxon>Eukaryota</taxon>
        <taxon>Metazoa</taxon>
        <taxon>Cnidaria</taxon>
        <taxon>Anthozoa</taxon>
        <taxon>Hexacorallia</taxon>
        <taxon>Scleractinia</taxon>
        <taxon>Fungiina</taxon>
        <taxon>Poritidae</taxon>
        <taxon>Porites</taxon>
    </lineage>
</organism>
<comment type="caution">
    <text evidence="6">The sequence shown here is derived from an EMBL/GenBank/DDBJ whole genome shotgun (WGS) entry which is preliminary data.</text>
</comment>
<protein>
    <recommendedName>
        <fullName evidence="8">DNA mismatch repair protein Mlh3</fullName>
    </recommendedName>
</protein>
<keyword evidence="2" id="KW-0227">DNA damage</keyword>
<gene>
    <name evidence="6" type="ORF">PEVE_00022040</name>
</gene>
<dbReference type="PROSITE" id="PS00058">
    <property type="entry name" value="DNA_MISMATCH_REPAIR_1"/>
    <property type="match status" value="1"/>
</dbReference>
<evidence type="ECO:0000256" key="3">
    <source>
        <dbReference type="SAM" id="MobiDB-lite"/>
    </source>
</evidence>
<feature type="compositionally biased region" description="Polar residues" evidence="3">
    <location>
        <begin position="284"/>
        <end position="305"/>
    </location>
</feature>
<dbReference type="PANTHER" id="PTHR10073:SF47">
    <property type="entry name" value="DNA MISMATCH REPAIR PROTEIN MLH3"/>
    <property type="match status" value="1"/>
</dbReference>
<dbReference type="InterPro" id="IPR002099">
    <property type="entry name" value="MutL/Mlh/PMS"/>
</dbReference>
<evidence type="ECO:0000313" key="6">
    <source>
        <dbReference type="EMBL" id="CAH3024228.1"/>
    </source>
</evidence>
<dbReference type="InterPro" id="IPR036890">
    <property type="entry name" value="HATPase_C_sf"/>
</dbReference>
<dbReference type="PANTHER" id="PTHR10073">
    <property type="entry name" value="DNA MISMATCH REPAIR PROTEIN MLH, PMS, MUTL"/>
    <property type="match status" value="1"/>
</dbReference>
<dbReference type="SMART" id="SM00853">
    <property type="entry name" value="MutL_C"/>
    <property type="match status" value="1"/>
</dbReference>
<dbReference type="Gene3D" id="3.30.230.10">
    <property type="match status" value="1"/>
</dbReference>
<dbReference type="Gene3D" id="3.30.1540.20">
    <property type="entry name" value="MutL, C-terminal domain, dimerisation subdomain"/>
    <property type="match status" value="1"/>
</dbReference>
<dbReference type="NCBIfam" id="TIGR00585">
    <property type="entry name" value="mutl"/>
    <property type="match status" value="1"/>
</dbReference>
<dbReference type="InterPro" id="IPR037198">
    <property type="entry name" value="MutL_C_sf"/>
</dbReference>
<dbReference type="InterPro" id="IPR014721">
    <property type="entry name" value="Ribsml_uS5_D2-typ_fold_subgr"/>
</dbReference>
<feature type="region of interest" description="Disordered" evidence="3">
    <location>
        <begin position="728"/>
        <end position="749"/>
    </location>
</feature>
<dbReference type="Pfam" id="PF13589">
    <property type="entry name" value="HATPase_c_3"/>
    <property type="match status" value="1"/>
</dbReference>
<reference evidence="6 7" key="1">
    <citation type="submission" date="2022-05" db="EMBL/GenBank/DDBJ databases">
        <authorList>
            <consortium name="Genoscope - CEA"/>
            <person name="William W."/>
        </authorList>
    </citation>
    <scope>NUCLEOTIDE SEQUENCE [LARGE SCALE GENOMIC DNA]</scope>
</reference>
<feature type="compositionally biased region" description="Low complexity" evidence="3">
    <location>
        <begin position="632"/>
        <end position="651"/>
    </location>
</feature>
<evidence type="ECO:0000259" key="5">
    <source>
        <dbReference type="SMART" id="SM01340"/>
    </source>
</evidence>
<dbReference type="Pfam" id="PF01119">
    <property type="entry name" value="DNA_mis_repair"/>
    <property type="match status" value="1"/>
</dbReference>
<feature type="region of interest" description="Disordered" evidence="3">
    <location>
        <begin position="364"/>
        <end position="383"/>
    </location>
</feature>
<dbReference type="InterPro" id="IPR013507">
    <property type="entry name" value="DNA_mismatch_S5_2-like"/>
</dbReference>